<dbReference type="Proteomes" id="UP001174936">
    <property type="component" value="Unassembled WGS sequence"/>
</dbReference>
<evidence type="ECO:0000313" key="1">
    <source>
        <dbReference type="EMBL" id="KAK0641418.1"/>
    </source>
</evidence>
<dbReference type="AlphaFoldDB" id="A0AA39XW89"/>
<reference evidence="1" key="1">
    <citation type="submission" date="2023-06" db="EMBL/GenBank/DDBJ databases">
        <title>Genome-scale phylogeny and comparative genomics of the fungal order Sordariales.</title>
        <authorList>
            <consortium name="Lawrence Berkeley National Laboratory"/>
            <person name="Hensen N."/>
            <person name="Bonometti L."/>
            <person name="Westerberg I."/>
            <person name="Brannstrom I.O."/>
            <person name="Guillou S."/>
            <person name="Cros-Aarteil S."/>
            <person name="Calhoun S."/>
            <person name="Haridas S."/>
            <person name="Kuo A."/>
            <person name="Mondo S."/>
            <person name="Pangilinan J."/>
            <person name="Riley R."/>
            <person name="Labutti K."/>
            <person name="Andreopoulos B."/>
            <person name="Lipzen A."/>
            <person name="Chen C."/>
            <person name="Yanf M."/>
            <person name="Daum C."/>
            <person name="Ng V."/>
            <person name="Clum A."/>
            <person name="Steindorff A."/>
            <person name="Ohm R."/>
            <person name="Martin F."/>
            <person name="Silar P."/>
            <person name="Natvig D."/>
            <person name="Lalanne C."/>
            <person name="Gautier V."/>
            <person name="Ament-Velasquez S.L."/>
            <person name="Kruys A."/>
            <person name="Hutchinson M.I."/>
            <person name="Powell A.J."/>
            <person name="Barry K."/>
            <person name="Miller A.N."/>
            <person name="Grigoriev I.V."/>
            <person name="Debuchy R."/>
            <person name="Gladieux P."/>
            <person name="Thoren M.H."/>
            <person name="Johannesson H."/>
        </authorList>
    </citation>
    <scope>NUCLEOTIDE SEQUENCE</scope>
    <source>
        <strain evidence="1">SMH2532-1</strain>
    </source>
</reference>
<protein>
    <submittedName>
        <fullName evidence="1">Uncharacterized protein</fullName>
    </submittedName>
</protein>
<organism evidence="1 2">
    <name type="scientific">Cercophora newfieldiana</name>
    <dbReference type="NCBI Taxonomy" id="92897"/>
    <lineage>
        <taxon>Eukaryota</taxon>
        <taxon>Fungi</taxon>
        <taxon>Dikarya</taxon>
        <taxon>Ascomycota</taxon>
        <taxon>Pezizomycotina</taxon>
        <taxon>Sordariomycetes</taxon>
        <taxon>Sordariomycetidae</taxon>
        <taxon>Sordariales</taxon>
        <taxon>Lasiosphaeriaceae</taxon>
        <taxon>Cercophora</taxon>
    </lineage>
</organism>
<sequence>MPDLPSEIWSLIHSFLPTPADRTTFCRLTRSLSLIGLRTSLASLTVFRHLDDFSTLSLIASNSAHASFVRSLTYIPFRLEDVVFSDYKRFKDHVQNRGIGRVWRLYRPSPPEALMKGYYEEVKKVKEMEKRFTVEIEEGLWREVLPKLEGLREVWMWNGTSFHVESVMVRELGRTLVERTPFDGTGCCLWPDGRYPGTGMRGALAMMGGLENLGGRGVTELHIGPADWEWLREMPRLEGLMAGLVVLDLQFELPVREDESFEDRLGWCREMLKEGYLRDILVGMPGVRDLAIRSTPTQKAMPSNRSMYPVKLEQVIQPGHKWPNLRFLALGGMHLTRDGLTEILNVHRETLRRLDLGFVGLDAHWTKSGILLGIHELLAQRGLETHFFGFLDGPWEGYEPGDGYELQWQPSDYYDCSHAANYGMQKPRWPPTGGGRLANLYDAPTEEDLRLHLIKGYDR</sequence>
<comment type="caution">
    <text evidence="1">The sequence shown here is derived from an EMBL/GenBank/DDBJ whole genome shotgun (WGS) entry which is preliminary data.</text>
</comment>
<dbReference type="EMBL" id="JAULSV010000006">
    <property type="protein sequence ID" value="KAK0641418.1"/>
    <property type="molecule type" value="Genomic_DNA"/>
</dbReference>
<gene>
    <name evidence="1" type="ORF">B0T16DRAFT_214444</name>
</gene>
<proteinExistence type="predicted"/>
<accession>A0AA39XW89</accession>
<name>A0AA39XW89_9PEZI</name>
<evidence type="ECO:0000313" key="2">
    <source>
        <dbReference type="Proteomes" id="UP001174936"/>
    </source>
</evidence>
<keyword evidence="2" id="KW-1185">Reference proteome</keyword>